<organism evidence="1 2">
    <name type="scientific">Paraburkholderia gardini</name>
    <dbReference type="NCBI Taxonomy" id="2823469"/>
    <lineage>
        <taxon>Bacteria</taxon>
        <taxon>Pseudomonadati</taxon>
        <taxon>Pseudomonadota</taxon>
        <taxon>Betaproteobacteria</taxon>
        <taxon>Burkholderiales</taxon>
        <taxon>Burkholderiaceae</taxon>
        <taxon>Paraburkholderia</taxon>
    </lineage>
</organism>
<evidence type="ECO:0008006" key="3">
    <source>
        <dbReference type="Google" id="ProtNLM"/>
    </source>
</evidence>
<keyword evidence="2" id="KW-1185">Reference proteome</keyword>
<protein>
    <recommendedName>
        <fullName evidence="3">Cytochrome c domain-containing protein</fullName>
    </recommendedName>
</protein>
<dbReference type="Gene3D" id="1.10.760.10">
    <property type="entry name" value="Cytochrome c-like domain"/>
    <property type="match status" value="1"/>
</dbReference>
<evidence type="ECO:0000313" key="2">
    <source>
        <dbReference type="Proteomes" id="UP000789752"/>
    </source>
</evidence>
<dbReference type="Proteomes" id="UP000789752">
    <property type="component" value="Unassembled WGS sequence"/>
</dbReference>
<dbReference type="EMBL" id="CAJQYY010000004">
    <property type="protein sequence ID" value="CAG4890483.1"/>
    <property type="molecule type" value="Genomic_DNA"/>
</dbReference>
<accession>A0ABN7QKB7</accession>
<comment type="caution">
    <text evidence="1">The sequence shown here is derived from an EMBL/GenBank/DDBJ whole genome shotgun (WGS) entry which is preliminary data.</text>
</comment>
<reference evidence="1 2" key="1">
    <citation type="submission" date="2021-04" db="EMBL/GenBank/DDBJ databases">
        <authorList>
            <person name="Vanwijnsberghe S."/>
        </authorList>
    </citation>
    <scope>NUCLEOTIDE SEQUENCE [LARGE SCALE GENOMIC DNA]</scope>
    <source>
        <strain evidence="1 2">LMG 32171</strain>
    </source>
</reference>
<evidence type="ECO:0000313" key="1">
    <source>
        <dbReference type="EMBL" id="CAG4890483.1"/>
    </source>
</evidence>
<gene>
    <name evidence="1" type="ORF">R54767_00929</name>
</gene>
<dbReference type="RefSeq" id="WP_229012208.1">
    <property type="nucleotide sequence ID" value="NZ_CAJQZB010000007.1"/>
</dbReference>
<dbReference type="SUPFAM" id="SSF46626">
    <property type="entry name" value="Cytochrome c"/>
    <property type="match status" value="1"/>
</dbReference>
<proteinExistence type="predicted"/>
<sequence>MTARMRYADGARAACVKRKKSSRSCSVKVRLQANLNMDPPFDRKPGDAPALDDAEIKDVVAFLNTLTDGYRPAAH</sequence>
<dbReference type="InterPro" id="IPR036909">
    <property type="entry name" value="Cyt_c-like_dom_sf"/>
</dbReference>
<name>A0ABN7QKB7_9BURK</name>